<dbReference type="EMBL" id="BMUU01000001">
    <property type="protein sequence ID" value="GGY16442.1"/>
    <property type="molecule type" value="Genomic_DNA"/>
</dbReference>
<comment type="caution">
    <text evidence="3">The sequence shown here is derived from an EMBL/GenBank/DDBJ whole genome shotgun (WGS) entry which is preliminary data.</text>
</comment>
<evidence type="ECO:0000313" key="3">
    <source>
        <dbReference type="EMBL" id="GGY16442.1"/>
    </source>
</evidence>
<proteinExistence type="inferred from homology"/>
<organism evidence="3 4">
    <name type="scientific">Streptomyces xanthochromogenes</name>
    <dbReference type="NCBI Taxonomy" id="67384"/>
    <lineage>
        <taxon>Bacteria</taxon>
        <taxon>Bacillati</taxon>
        <taxon>Actinomycetota</taxon>
        <taxon>Actinomycetes</taxon>
        <taxon>Kitasatosporales</taxon>
        <taxon>Streptomycetaceae</taxon>
        <taxon>Streptomyces</taxon>
    </lineage>
</organism>
<gene>
    <name evidence="3" type="ORF">GCM10010326_05550</name>
</gene>
<evidence type="ECO:0000259" key="2">
    <source>
        <dbReference type="Pfam" id="PF08327"/>
    </source>
</evidence>
<dbReference type="Pfam" id="PF08327">
    <property type="entry name" value="AHSA1"/>
    <property type="match status" value="1"/>
</dbReference>
<accession>A0ABQ2ZJG9</accession>
<evidence type="ECO:0000313" key="4">
    <source>
        <dbReference type="Proteomes" id="UP000600946"/>
    </source>
</evidence>
<evidence type="ECO:0000256" key="1">
    <source>
        <dbReference type="ARBA" id="ARBA00006817"/>
    </source>
</evidence>
<dbReference type="RefSeq" id="WP_161250416.1">
    <property type="nucleotide sequence ID" value="NZ_BMUU01000001.1"/>
</dbReference>
<protein>
    <recommendedName>
        <fullName evidence="2">Activator of Hsp90 ATPase homologue 1/2-like C-terminal domain-containing protein</fullName>
    </recommendedName>
</protein>
<feature type="domain" description="Activator of Hsp90 ATPase homologue 1/2-like C-terminal" evidence="2">
    <location>
        <begin position="17"/>
        <end position="158"/>
    </location>
</feature>
<dbReference type="InterPro" id="IPR013538">
    <property type="entry name" value="ASHA1/2-like_C"/>
</dbReference>
<dbReference type="InterPro" id="IPR023393">
    <property type="entry name" value="START-like_dom_sf"/>
</dbReference>
<keyword evidence="4" id="KW-1185">Reference proteome</keyword>
<dbReference type="Gene3D" id="3.30.530.20">
    <property type="match status" value="1"/>
</dbReference>
<dbReference type="Proteomes" id="UP000600946">
    <property type="component" value="Unassembled WGS sequence"/>
</dbReference>
<reference evidence="4" key="1">
    <citation type="journal article" date="2019" name="Int. J. Syst. Evol. Microbiol.">
        <title>The Global Catalogue of Microorganisms (GCM) 10K type strain sequencing project: providing services to taxonomists for standard genome sequencing and annotation.</title>
        <authorList>
            <consortium name="The Broad Institute Genomics Platform"/>
            <consortium name="The Broad Institute Genome Sequencing Center for Infectious Disease"/>
            <person name="Wu L."/>
            <person name="Ma J."/>
        </authorList>
    </citation>
    <scope>NUCLEOTIDE SEQUENCE [LARGE SCALE GENOMIC DNA]</scope>
    <source>
        <strain evidence="4">JCM 4594</strain>
    </source>
</reference>
<dbReference type="SUPFAM" id="SSF55961">
    <property type="entry name" value="Bet v1-like"/>
    <property type="match status" value="1"/>
</dbReference>
<dbReference type="GeneID" id="96288579"/>
<name>A0ABQ2ZJG9_9ACTN</name>
<sequence>MTSSAESPIRIERSYPVPPERVWELWTTASGIERWWAPDGFTVRVETLDLRPGGDLVYTMTATGPEQVDFMRAAGMPLETRSRKTFTEVTPAARLCYSSLVDFVPDVAPYEFPTEVQLRPTADGVDVTMTIQPLHTEEWTGRLVAGRENEMDNLAKALKDG</sequence>
<comment type="similarity">
    <text evidence="1">Belongs to the AHA1 family.</text>
</comment>